<name>A0ABY8FBN1_9HYPH</name>
<organism evidence="2 3">
    <name type="scientific">Roseibium porphyridii</name>
    <dbReference type="NCBI Taxonomy" id="2866279"/>
    <lineage>
        <taxon>Bacteria</taxon>
        <taxon>Pseudomonadati</taxon>
        <taxon>Pseudomonadota</taxon>
        <taxon>Alphaproteobacteria</taxon>
        <taxon>Hyphomicrobiales</taxon>
        <taxon>Stappiaceae</taxon>
        <taxon>Roseibium</taxon>
    </lineage>
</organism>
<evidence type="ECO:0000313" key="2">
    <source>
        <dbReference type="EMBL" id="WFE91592.1"/>
    </source>
</evidence>
<feature type="region of interest" description="Disordered" evidence="1">
    <location>
        <begin position="92"/>
        <end position="122"/>
    </location>
</feature>
<feature type="compositionally biased region" description="Basic and acidic residues" evidence="1">
    <location>
        <begin position="92"/>
        <end position="119"/>
    </location>
</feature>
<sequence length="158" mass="18427">MLTQPITNFVAKRIGSALGKAPFNTTVNHHEPFIEKISEEFEIDYYDAMELYFDNEDHWEDYYAGKRVSGFHPSWERTFGKTEPPVFTPEQRDFLKQRDSVTTEKRNVRTKQSSDKRTNPFELDTQDLRLQAALLERTPILAEQLIVSAGRDPRLFGL</sequence>
<keyword evidence="3" id="KW-1185">Reference proteome</keyword>
<evidence type="ECO:0000256" key="1">
    <source>
        <dbReference type="SAM" id="MobiDB-lite"/>
    </source>
</evidence>
<accession>A0ABY8FBN1</accession>
<protein>
    <submittedName>
        <fullName evidence="2">Uncharacterized protein</fullName>
    </submittedName>
</protein>
<dbReference type="RefSeq" id="WP_265684116.1">
    <property type="nucleotide sequence ID" value="NZ_CP120863.1"/>
</dbReference>
<dbReference type="EMBL" id="CP120863">
    <property type="protein sequence ID" value="WFE91592.1"/>
    <property type="molecule type" value="Genomic_DNA"/>
</dbReference>
<proteinExistence type="predicted"/>
<dbReference type="Proteomes" id="UP001209803">
    <property type="component" value="Chromosome"/>
</dbReference>
<gene>
    <name evidence="2" type="ORF">K1718_09600</name>
</gene>
<evidence type="ECO:0000313" key="3">
    <source>
        <dbReference type="Proteomes" id="UP001209803"/>
    </source>
</evidence>
<reference evidence="2 3" key="1">
    <citation type="submission" date="2023-03" db="EMBL/GenBank/DDBJ databases">
        <title>Roseibium porphyridii sp. nov. and Roseibium rhodosorbium sp. nov. isolated from marine algae, Porphyridium cruentum and Rhodosorus marinus, respectively.</title>
        <authorList>
            <person name="Lee M.W."/>
            <person name="Choi B.J."/>
            <person name="Lee J.K."/>
            <person name="Choi D.G."/>
            <person name="Baek J.H."/>
            <person name="Bayburt H."/>
            <person name="Kim J.M."/>
            <person name="Han D.M."/>
            <person name="Kim K.H."/>
            <person name="Jeon C.O."/>
        </authorList>
    </citation>
    <scope>NUCLEOTIDE SEQUENCE [LARGE SCALE GENOMIC DNA]</scope>
    <source>
        <strain evidence="2 3">KMA01</strain>
    </source>
</reference>